<protein>
    <recommendedName>
        <fullName evidence="1">Aspartyl/asparaginy/proline hydroxylase domain-containing protein</fullName>
    </recommendedName>
</protein>
<reference evidence="2" key="2">
    <citation type="journal article" date="2018" name="Nat. Commun.">
        <title>Tailed giant Tupanvirus possesses the most complete translational apparatus of the known virosphere.</title>
        <authorList>
            <person name="Abrahao J."/>
            <person name="Silva L."/>
            <person name="Silva L.S."/>
            <person name="Khalil J.Y.B."/>
            <person name="Rodrigues R."/>
            <person name="Arantes T."/>
            <person name="Assis F."/>
            <person name="Boratto P."/>
            <person name="Andrade M."/>
            <person name="Kroon E.G."/>
            <person name="Ribeiro B."/>
            <person name="Bergier I."/>
            <person name="Seligmann H."/>
            <person name="Ghigo E."/>
            <person name="Colson P."/>
            <person name="Levasseur A."/>
            <person name="Kroemer G."/>
            <person name="Raoult D."/>
            <person name="La Scola B."/>
        </authorList>
    </citation>
    <scope>NUCLEOTIDE SEQUENCE [LARGE SCALE GENOMIC DNA]</scope>
    <source>
        <strain evidence="2">Deep ocean</strain>
    </source>
</reference>
<accession>A0A6N1NRH0</accession>
<dbReference type="InterPro" id="IPR027443">
    <property type="entry name" value="IPNS-like_sf"/>
</dbReference>
<evidence type="ECO:0000259" key="1">
    <source>
        <dbReference type="Pfam" id="PF05118"/>
    </source>
</evidence>
<organism evidence="2">
    <name type="scientific">Tupanvirus deep ocean</name>
    <dbReference type="NCBI Taxonomy" id="2126984"/>
    <lineage>
        <taxon>Viruses</taxon>
        <taxon>Varidnaviria</taxon>
        <taxon>Bamfordvirae</taxon>
        <taxon>Nucleocytoviricota</taxon>
        <taxon>Megaviricetes</taxon>
        <taxon>Imitervirales</taxon>
        <taxon>Mimiviridae</taxon>
        <taxon>Megamimivirinae</taxon>
        <taxon>Tupanvirus</taxon>
        <taxon>Tupanvirus altamarinense</taxon>
    </lineage>
</organism>
<name>A0A6N1NRH0_9VIRU</name>
<evidence type="ECO:0000313" key="2">
    <source>
        <dbReference type="EMBL" id="QKU34446.1"/>
    </source>
</evidence>
<reference evidence="2" key="1">
    <citation type="submission" date="2017-06" db="EMBL/GenBank/DDBJ databases">
        <authorList>
            <person name="Assis F.L."/>
            <person name="Abrahao J.S."/>
            <person name="Silva L."/>
            <person name="Khalil J.B."/>
            <person name="Rodrigues R."/>
            <person name="Silva L.S."/>
            <person name="Boratto P."/>
            <person name="Andrade M."/>
            <person name="Kroon E.G."/>
            <person name="Ribeiro B."/>
            <person name="Bergier I."/>
            <person name="Seligmann H."/>
            <person name="Ghigo E."/>
            <person name="Colson P."/>
            <person name="Levasseur A."/>
            <person name="Raoult D."/>
            <person name="Scola B.L."/>
        </authorList>
    </citation>
    <scope>NUCLEOTIDE SEQUENCE</scope>
    <source>
        <strain evidence="2">Deep ocean</strain>
    </source>
</reference>
<dbReference type="EMBL" id="MF405918">
    <property type="protein sequence ID" value="QKU34446.1"/>
    <property type="molecule type" value="Genomic_DNA"/>
</dbReference>
<dbReference type="RefSeq" id="YP_010781077.1">
    <property type="nucleotide sequence ID" value="NC_075038.1"/>
</dbReference>
<dbReference type="KEGG" id="vg:80517768"/>
<dbReference type="InterPro" id="IPR007803">
    <property type="entry name" value="Asp/Arg/Pro-Hydrxlase"/>
</dbReference>
<dbReference type="Pfam" id="PF05118">
    <property type="entry name" value="Asp_Arg_Hydrox"/>
    <property type="match status" value="1"/>
</dbReference>
<dbReference type="Gene3D" id="2.60.120.330">
    <property type="entry name" value="B-lactam Antibiotic, Isopenicillin N Synthase, Chain"/>
    <property type="match status" value="1"/>
</dbReference>
<sequence>MEQQQSNILLEQSNILLEQNTSIHSLNEFPALHYLHNHLLVNYTQLHQYCAEIMQQKKLNPIKRKPGEWVGKSADQFVNKVGDSWMLGWNNETNWLNYLIIYKGEIRSNHNLVNLLFGEIKDIVNVCGLSLLTPKAIIPPHIDEETTISKNRLTYHFNVFGKGSTIVINESAYHQTPGTSIVFDSGFTHYVVNGNDSRLLIYIDFNVEMSKKYVYGKVISVDNNQIILETYNTKYSNNIQYISHTKYGNGTIYFENNKAIVKFDKPINSGVNINGMHVLLKISEKE</sequence>
<feature type="domain" description="Aspartyl/asparaginy/proline hydroxylase" evidence="1">
    <location>
        <begin position="95"/>
        <end position="205"/>
    </location>
</feature>
<proteinExistence type="predicted"/>
<dbReference type="GeneID" id="80517768"/>